<dbReference type="InterPro" id="IPR050698">
    <property type="entry name" value="MBL"/>
</dbReference>
<dbReference type="SMART" id="SM01027">
    <property type="entry name" value="Beta-Casp"/>
    <property type="match status" value="1"/>
</dbReference>
<comment type="caution">
    <text evidence="3">The sequence shown here is derived from an EMBL/GenBank/DDBJ whole genome shotgun (WGS) entry which is preliminary data.</text>
</comment>
<reference evidence="3 4" key="1">
    <citation type="journal article" date="2016" name="Nat. Commun.">
        <title>Thousands of microbial genomes shed light on interconnected biogeochemical processes in an aquifer system.</title>
        <authorList>
            <person name="Anantharaman K."/>
            <person name="Brown C.T."/>
            <person name="Hug L.A."/>
            <person name="Sharon I."/>
            <person name="Castelle C.J."/>
            <person name="Probst A.J."/>
            <person name="Thomas B.C."/>
            <person name="Singh A."/>
            <person name="Wilkins M.J."/>
            <person name="Karaoz U."/>
            <person name="Brodie E.L."/>
            <person name="Williams K.H."/>
            <person name="Hubbard S.S."/>
            <person name="Banfield J.F."/>
        </authorList>
    </citation>
    <scope>NUCLEOTIDE SEQUENCE [LARGE SCALE GENOMIC DNA]</scope>
</reference>
<evidence type="ECO:0000259" key="2">
    <source>
        <dbReference type="SMART" id="SM01027"/>
    </source>
</evidence>
<dbReference type="PANTHER" id="PTHR11203:SF37">
    <property type="entry name" value="INTEGRATOR COMPLEX SUBUNIT 11"/>
    <property type="match status" value="1"/>
</dbReference>
<dbReference type="SUPFAM" id="SSF56281">
    <property type="entry name" value="Metallo-hydrolase/oxidoreductase"/>
    <property type="match status" value="1"/>
</dbReference>
<dbReference type="InterPro" id="IPR011108">
    <property type="entry name" value="RMMBL"/>
</dbReference>
<evidence type="ECO:0000313" key="4">
    <source>
        <dbReference type="Proteomes" id="UP000177152"/>
    </source>
</evidence>
<evidence type="ECO:0000256" key="1">
    <source>
        <dbReference type="ARBA" id="ARBA00022801"/>
    </source>
</evidence>
<proteinExistence type="predicted"/>
<gene>
    <name evidence="3" type="ORF">A2633_03635</name>
</gene>
<protein>
    <recommendedName>
        <fullName evidence="2">Beta-Casp domain-containing protein</fullName>
    </recommendedName>
</protein>
<dbReference type="InterPro" id="IPR022712">
    <property type="entry name" value="Beta_Casp"/>
</dbReference>
<keyword evidence="1" id="KW-0378">Hydrolase</keyword>
<dbReference type="GO" id="GO:0016787">
    <property type="term" value="F:hydrolase activity"/>
    <property type="evidence" value="ECO:0007669"/>
    <property type="project" value="UniProtKB-KW"/>
</dbReference>
<dbReference type="Pfam" id="PF07521">
    <property type="entry name" value="RMMBL"/>
    <property type="match status" value="1"/>
</dbReference>
<accession>A0A1G2K7Q8</accession>
<dbReference type="PANTHER" id="PTHR11203">
    <property type="entry name" value="CLEAVAGE AND POLYADENYLATION SPECIFICITY FACTOR FAMILY MEMBER"/>
    <property type="match status" value="1"/>
</dbReference>
<dbReference type="InterPro" id="IPR036866">
    <property type="entry name" value="RibonucZ/Hydroxyglut_hydro"/>
</dbReference>
<feature type="domain" description="Beta-Casp" evidence="2">
    <location>
        <begin position="251"/>
        <end position="369"/>
    </location>
</feature>
<dbReference type="AlphaFoldDB" id="A0A1G2K7Q8"/>
<dbReference type="Gene3D" id="3.40.50.10890">
    <property type="match status" value="1"/>
</dbReference>
<dbReference type="Proteomes" id="UP000177152">
    <property type="component" value="Unassembled WGS sequence"/>
</dbReference>
<evidence type="ECO:0000313" key="3">
    <source>
        <dbReference type="EMBL" id="OGZ95466.1"/>
    </source>
</evidence>
<dbReference type="Gene3D" id="3.60.15.10">
    <property type="entry name" value="Ribonuclease Z/Hydroxyacylglutathione hydrolase-like"/>
    <property type="match status" value="1"/>
</dbReference>
<sequence>MKVGAKGGGRCIGGSHYEYCSHGEDVALGVDYGAIQREKKTTYPAMIQRETPAFIETHDHLDHCGGVPAFLREHPETVPYMTLMALRGTMLQMRDTLKISRSRAEVDTLRGRKPTPAPFSEEDVQNFFKRARQKTVLNSDWFSPMPGYRMSFRSAGHKPGAAMLLIVFPDGTRWIHACDFSIEESELVLGAKVPDDFKNPDGMTIECTYGSRDEDRQPPDRKQELVRLYQEVTRVFDRSGKLLVPHFASTLQNIAFQLARWGFRTYIDGMGRDFSYLYELTSPWCENDKPFRFDDLDLKDTLSPVGKMGNDREERQSLVERPGPFSIVTSSGMMVGGPSVFYAERFLEDSRNAIILPGYQAPGTMGRMLAELERGRSITFEHEPMAYTKYGKRLLREGWSETHQILCDVLPFRLSGHSGRKMVAEWVCQINPKKVVEVHGDPEAHEGMKWQIQQLNPAIEVFSLGNDEEFDFGAP</sequence>
<dbReference type="EMBL" id="MHQC01000009">
    <property type="protein sequence ID" value="OGZ95466.1"/>
    <property type="molecule type" value="Genomic_DNA"/>
</dbReference>
<organism evidence="3 4">
    <name type="scientific">Candidatus Sungbacteria bacterium RIFCSPHIGHO2_01_FULL_47_32</name>
    <dbReference type="NCBI Taxonomy" id="1802264"/>
    <lineage>
        <taxon>Bacteria</taxon>
        <taxon>Candidatus Sungiibacteriota</taxon>
    </lineage>
</organism>
<dbReference type="GO" id="GO:0004521">
    <property type="term" value="F:RNA endonuclease activity"/>
    <property type="evidence" value="ECO:0007669"/>
    <property type="project" value="TreeGrafter"/>
</dbReference>
<dbReference type="Pfam" id="PF10996">
    <property type="entry name" value="Beta-Casp"/>
    <property type="match status" value="1"/>
</dbReference>
<name>A0A1G2K7Q8_9BACT</name>